<dbReference type="Pfam" id="PF05670">
    <property type="entry name" value="NFACT-R_1"/>
    <property type="match status" value="1"/>
</dbReference>
<dbReference type="Proteomes" id="UP000070483">
    <property type="component" value="Unassembled WGS sequence"/>
</dbReference>
<keyword evidence="3" id="KW-1185">Reference proteome</keyword>
<dbReference type="Gene3D" id="2.30.310.10">
    <property type="entry name" value="ibrinogen binding protein from staphylococcus aureus domain"/>
    <property type="match status" value="1"/>
</dbReference>
<comment type="caution">
    <text evidence="2">The sequence shown here is derived from an EMBL/GenBank/DDBJ whole genome shotgun (WGS) entry which is preliminary data.</text>
</comment>
<accession>A0A134ADY1</accession>
<dbReference type="GO" id="GO:0072344">
    <property type="term" value="P:rescue of stalled ribosome"/>
    <property type="evidence" value="ECO:0007669"/>
    <property type="project" value="TreeGrafter"/>
</dbReference>
<dbReference type="PATRIC" id="fig|157687.3.peg.1088"/>
<dbReference type="Pfam" id="PF05833">
    <property type="entry name" value="NFACT_N"/>
    <property type="match status" value="1"/>
</dbReference>
<dbReference type="InterPro" id="IPR051608">
    <property type="entry name" value="RQC_Subunit_NEMF"/>
</dbReference>
<dbReference type="PANTHER" id="PTHR15239">
    <property type="entry name" value="NUCLEAR EXPORT MEDIATOR FACTOR NEMF"/>
    <property type="match status" value="1"/>
</dbReference>
<dbReference type="AlphaFoldDB" id="A0A134ADY1"/>
<evidence type="ECO:0000313" key="3">
    <source>
        <dbReference type="Proteomes" id="UP000070483"/>
    </source>
</evidence>
<proteinExistence type="predicted"/>
<organism evidence="2 3">
    <name type="scientific">Leptotrichia wadei</name>
    <dbReference type="NCBI Taxonomy" id="157687"/>
    <lineage>
        <taxon>Bacteria</taxon>
        <taxon>Fusobacteriati</taxon>
        <taxon>Fusobacteriota</taxon>
        <taxon>Fusobacteriia</taxon>
        <taxon>Fusobacteriales</taxon>
        <taxon>Leptotrichiaceae</taxon>
        <taxon>Leptotrichia</taxon>
    </lineage>
</organism>
<protein>
    <submittedName>
        <fullName evidence="2">Fibronectin-binding protein A</fullName>
    </submittedName>
</protein>
<dbReference type="GO" id="GO:1990112">
    <property type="term" value="C:RQC complex"/>
    <property type="evidence" value="ECO:0007669"/>
    <property type="project" value="TreeGrafter"/>
</dbReference>
<dbReference type="EMBL" id="LSDD01000084">
    <property type="protein sequence ID" value="KXB65937.1"/>
    <property type="molecule type" value="Genomic_DNA"/>
</dbReference>
<dbReference type="PANTHER" id="PTHR15239:SF6">
    <property type="entry name" value="RIBOSOME QUALITY CONTROL COMPLEX SUBUNIT NEMF"/>
    <property type="match status" value="1"/>
</dbReference>
<dbReference type="STRING" id="157687.HMPREF3180_01094"/>
<feature type="domain" description="NFACT RNA-binding" evidence="1">
    <location>
        <begin position="444"/>
        <end position="536"/>
    </location>
</feature>
<dbReference type="InterPro" id="IPR008532">
    <property type="entry name" value="NFACT_RNA-bd"/>
</dbReference>
<gene>
    <name evidence="2" type="ORF">HMPREF3180_01094</name>
</gene>
<reference evidence="3" key="1">
    <citation type="submission" date="2016-01" db="EMBL/GenBank/DDBJ databases">
        <authorList>
            <person name="Mitreva M."/>
            <person name="Pepin K.H."/>
            <person name="Mihindukulasuriya K.A."/>
            <person name="Fulton R."/>
            <person name="Fronick C."/>
            <person name="O'Laughlin M."/>
            <person name="Miner T."/>
            <person name="Herter B."/>
            <person name="Rosa B.A."/>
            <person name="Cordes M."/>
            <person name="Tomlinson C."/>
            <person name="Wollam A."/>
            <person name="Palsikar V.B."/>
            <person name="Mardis E.R."/>
            <person name="Wilson R.K."/>
        </authorList>
    </citation>
    <scope>NUCLEOTIDE SEQUENCE [LARGE SCALE GENOMIC DNA]</scope>
    <source>
        <strain evidence="3">KA00185</strain>
    </source>
</reference>
<dbReference type="GO" id="GO:0000049">
    <property type="term" value="F:tRNA binding"/>
    <property type="evidence" value="ECO:0007669"/>
    <property type="project" value="TreeGrafter"/>
</dbReference>
<dbReference type="GO" id="GO:0043023">
    <property type="term" value="F:ribosomal large subunit binding"/>
    <property type="evidence" value="ECO:0007669"/>
    <property type="project" value="TreeGrafter"/>
</dbReference>
<name>A0A134ADY1_9FUSO</name>
<sequence length="553" mass="64945">MLYLDGIGISFLVKEIKEKILGYKLTKIFQYDRVSFSLFFGKNNLLFQVKDNSTIFYLKDEKDPNTDFQSKFLLSLKKHLQNSILVNIRQEGFDRIVYFNFEKLNQFGDVEKYTLIIEIMGKASNIFLTCKDKILSALYFTSIDVGNRVIMTGAKYTLPFEEKKISPIYLEKENFPFETETFLEKIEGAGRAFALQCSQDYNIFKRYLSSYRPVMYEILNRGKIQKVLTYNEFSEFSQKENANLENNPENKNNRKYFETLNEGLNAYFKTTITSNVISEKKKSLLKYVDSQIKKFKKIEKNIKVDLKKNENFENYKNIGDILAANMHQIKYGMKKVTVFDFYNNQEITINLDPLLSPNDNLNFYYNKYNKGKRTISALNLRFCDIQNEIKYFEEIKMFIEKENDFIGIEEIENELNLSDNGNKIKNKIKLNKTKKRELLSFDYKGFQIFVGRNNKENEEISFSKGQPNDIWMHIKDIPGSHVLILRNNQELPEDVLIYAANLACEYSKAKKGDKVTVDYCERKFIKKIKNSKPGNVTYTNFHSLLINVPEKSL</sequence>
<dbReference type="RefSeq" id="WP_060917860.1">
    <property type="nucleotide sequence ID" value="NZ_KQ960068.1"/>
</dbReference>
<evidence type="ECO:0000313" key="2">
    <source>
        <dbReference type="EMBL" id="KXB65937.1"/>
    </source>
</evidence>
<evidence type="ECO:0000259" key="1">
    <source>
        <dbReference type="Pfam" id="PF05670"/>
    </source>
</evidence>
<dbReference type="OrthoDB" id="9766163at2"/>